<dbReference type="InterPro" id="IPR019117">
    <property type="entry name" value="CRISPR-assoc_protein_Cmr3"/>
</dbReference>
<name>A0ABT3MSD6_9GAMM</name>
<sequence length="375" mass="41647">MVRQALTGWKACSHRQCVLLSGAIRTRIGECLNTDWQAFRRGEAYFGEISINKLLGDSSSTGELSFGALQLFCKDQPLYPWPALLLEKKVLEKREAAQTEYVRLVPGKPVECDLGRVQLPELERVCPGAKVPDNQYLSQSLMQDILKGKKPEHNSSGMTRRDGLYLPEPRLGIARNANTGTVEQGMLYQTSHLRLKEDVAVSMELEGLPESVARRLQEDIEASPFIRFGAEGRMARVSIEPVEQTALPECPKVSGNEQGLMLMLLTDADFGDTRNAPLPGFNPVEKENVKLWHGSIHGLDMELHCVMAGKPVRRGGWDLKKGQPGDMKSYVPAGSCYFVKPLNHSLTDLMSLHGKTIGQQTDWGYGLIACGLWKK</sequence>
<reference evidence="1 2" key="1">
    <citation type="submission" date="2022-10" db="EMBL/GenBank/DDBJ databases">
        <title>High-quality genome sequences of two octocoral-associated bacteria, Endozoicomonas euniceicola EF212 and Endozoicomonas gorgoniicola PS125.</title>
        <authorList>
            <person name="Chiou Y.-J."/>
            <person name="Chen Y.-H."/>
        </authorList>
    </citation>
    <scope>NUCLEOTIDE SEQUENCE [LARGE SCALE GENOMIC DNA]</scope>
    <source>
        <strain evidence="1 2">PS125</strain>
    </source>
</reference>
<organism evidence="1 2">
    <name type="scientific">Endozoicomonas gorgoniicola</name>
    <dbReference type="NCBI Taxonomy" id="1234144"/>
    <lineage>
        <taxon>Bacteria</taxon>
        <taxon>Pseudomonadati</taxon>
        <taxon>Pseudomonadota</taxon>
        <taxon>Gammaproteobacteria</taxon>
        <taxon>Oceanospirillales</taxon>
        <taxon>Endozoicomonadaceae</taxon>
        <taxon>Endozoicomonas</taxon>
    </lineage>
</organism>
<evidence type="ECO:0000313" key="1">
    <source>
        <dbReference type="EMBL" id="MCW7552288.1"/>
    </source>
</evidence>
<dbReference type="Proteomes" id="UP001209854">
    <property type="component" value="Unassembled WGS sequence"/>
</dbReference>
<keyword evidence="2" id="KW-1185">Reference proteome</keyword>
<dbReference type="Gene3D" id="2.60.40.4350">
    <property type="match status" value="1"/>
</dbReference>
<protein>
    <recommendedName>
        <fullName evidence="3">Type III-B CRISPR module-associated protein Cmr3</fullName>
    </recommendedName>
</protein>
<evidence type="ECO:0000313" key="2">
    <source>
        <dbReference type="Proteomes" id="UP001209854"/>
    </source>
</evidence>
<accession>A0ABT3MSD6</accession>
<gene>
    <name evidence="1" type="ORF">NX722_06420</name>
</gene>
<evidence type="ECO:0008006" key="3">
    <source>
        <dbReference type="Google" id="ProtNLM"/>
    </source>
</evidence>
<dbReference type="Pfam" id="PF09700">
    <property type="entry name" value="Cas_Cmr3"/>
    <property type="match status" value="1"/>
</dbReference>
<comment type="caution">
    <text evidence="1">The sequence shown here is derived from an EMBL/GenBank/DDBJ whole genome shotgun (WGS) entry which is preliminary data.</text>
</comment>
<dbReference type="EMBL" id="JAPFCC010000001">
    <property type="protein sequence ID" value="MCW7552288.1"/>
    <property type="molecule type" value="Genomic_DNA"/>
</dbReference>
<proteinExistence type="predicted"/>